<evidence type="ECO:0000256" key="4">
    <source>
        <dbReference type="ARBA" id="ARBA00022598"/>
    </source>
</evidence>
<dbReference type="InterPro" id="IPR000291">
    <property type="entry name" value="D-Ala_lig_Van_CS"/>
</dbReference>
<dbReference type="InterPro" id="IPR013815">
    <property type="entry name" value="ATP_grasp_subdomain_1"/>
</dbReference>
<dbReference type="GO" id="GO:0005524">
    <property type="term" value="F:ATP binding"/>
    <property type="evidence" value="ECO:0007669"/>
    <property type="project" value="UniProtKB-UniRule"/>
</dbReference>
<evidence type="ECO:0000256" key="10">
    <source>
        <dbReference type="PROSITE-ProRule" id="PRU00409"/>
    </source>
</evidence>
<accession>A0A1I5WPC6</accession>
<keyword evidence="3" id="KW-0963">Cytoplasm</keyword>
<dbReference type="SUPFAM" id="SSF56059">
    <property type="entry name" value="Glutathione synthetase ATP-binding domain-like"/>
    <property type="match status" value="1"/>
</dbReference>
<dbReference type="Gene3D" id="3.30.470.20">
    <property type="entry name" value="ATP-grasp fold, B domain"/>
    <property type="match status" value="1"/>
</dbReference>
<evidence type="ECO:0000259" key="11">
    <source>
        <dbReference type="PROSITE" id="PS50975"/>
    </source>
</evidence>
<feature type="domain" description="ATP-grasp" evidence="11">
    <location>
        <begin position="117"/>
        <end position="325"/>
    </location>
</feature>
<keyword evidence="13" id="KW-1185">Reference proteome</keyword>
<comment type="subcellular location">
    <subcellularLocation>
        <location evidence="1">Cytoplasm</location>
    </subcellularLocation>
</comment>
<dbReference type="EMBL" id="FOXR01000018">
    <property type="protein sequence ID" value="SFQ21358.1"/>
    <property type="molecule type" value="Genomic_DNA"/>
</dbReference>
<dbReference type="InterPro" id="IPR016185">
    <property type="entry name" value="PreATP-grasp_dom_sf"/>
</dbReference>
<keyword evidence="9" id="KW-0961">Cell wall biogenesis/degradation</keyword>
<name>A0A1I5WPC6_9FIRM</name>
<dbReference type="Gene3D" id="3.30.1490.20">
    <property type="entry name" value="ATP-grasp fold, A domain"/>
    <property type="match status" value="1"/>
</dbReference>
<dbReference type="PANTHER" id="PTHR23132:SF23">
    <property type="entry name" value="D-ALANINE--D-ALANINE LIGASE B"/>
    <property type="match status" value="1"/>
</dbReference>
<dbReference type="STRING" id="937334.SAMN05444406_11821"/>
<evidence type="ECO:0000256" key="2">
    <source>
        <dbReference type="ARBA" id="ARBA00010871"/>
    </source>
</evidence>
<dbReference type="PROSITE" id="PS00844">
    <property type="entry name" value="DALA_DALA_LIGASE_2"/>
    <property type="match status" value="1"/>
</dbReference>
<keyword evidence="8" id="KW-0573">Peptidoglycan synthesis</keyword>
<evidence type="ECO:0000256" key="1">
    <source>
        <dbReference type="ARBA" id="ARBA00004496"/>
    </source>
</evidence>
<evidence type="ECO:0000256" key="8">
    <source>
        <dbReference type="ARBA" id="ARBA00022984"/>
    </source>
</evidence>
<dbReference type="GO" id="GO:0071555">
    <property type="term" value="P:cell wall organization"/>
    <property type="evidence" value="ECO:0007669"/>
    <property type="project" value="UniProtKB-KW"/>
</dbReference>
<dbReference type="GO" id="GO:0046872">
    <property type="term" value="F:metal ion binding"/>
    <property type="evidence" value="ECO:0007669"/>
    <property type="project" value="InterPro"/>
</dbReference>
<evidence type="ECO:0000256" key="7">
    <source>
        <dbReference type="ARBA" id="ARBA00022960"/>
    </source>
</evidence>
<dbReference type="Proteomes" id="UP000198577">
    <property type="component" value="Unassembled WGS sequence"/>
</dbReference>
<keyword evidence="5 10" id="KW-0547">Nucleotide-binding</keyword>
<proteinExistence type="inferred from homology"/>
<dbReference type="Pfam" id="PF07478">
    <property type="entry name" value="Dala_Dala_lig_C"/>
    <property type="match status" value="1"/>
</dbReference>
<dbReference type="SUPFAM" id="SSF52440">
    <property type="entry name" value="PreATP-grasp domain"/>
    <property type="match status" value="1"/>
</dbReference>
<evidence type="ECO:0000256" key="5">
    <source>
        <dbReference type="ARBA" id="ARBA00022741"/>
    </source>
</evidence>
<keyword evidence="6 10" id="KW-0067">ATP-binding</keyword>
<dbReference type="GO" id="GO:0008360">
    <property type="term" value="P:regulation of cell shape"/>
    <property type="evidence" value="ECO:0007669"/>
    <property type="project" value="UniProtKB-KW"/>
</dbReference>
<protein>
    <submittedName>
        <fullName evidence="12">D-alanine-D-alanine ligase</fullName>
    </submittedName>
</protein>
<dbReference type="InterPro" id="IPR011095">
    <property type="entry name" value="Dala_Dala_lig_C"/>
</dbReference>
<keyword evidence="7" id="KW-0133">Cell shape</keyword>
<gene>
    <name evidence="12" type="ORF">SAMN05444406_11821</name>
</gene>
<evidence type="ECO:0000256" key="9">
    <source>
        <dbReference type="ARBA" id="ARBA00023316"/>
    </source>
</evidence>
<dbReference type="InterPro" id="IPR011761">
    <property type="entry name" value="ATP-grasp"/>
</dbReference>
<dbReference type="RefSeq" id="WP_242948323.1">
    <property type="nucleotide sequence ID" value="NZ_FOXR01000018.1"/>
</dbReference>
<keyword evidence="4 12" id="KW-0436">Ligase</keyword>
<sequence length="337" mass="38288">MESEASSYRVGLAFNLKKGIKGIVEDIEAEYDSIDTVMAIKNALESIGCRVELMEADHSFLDKLRQVHVDIVFNIAEGLGGRGREAHIPAILSFLGIPFTGSDETTLCIALDKALTKRLLTSFRILTPKHQLISHEGERIRRDLRFPLIVKPNAEGSSKGISSMAVVDNMEQLKSLLERNFRLYGQPMLIEEFIPGREFTVGVIGNGHETRVFSPMEIVYKEDRDGKNIYSFEVKKDYKKYVEYVCPPDLSPELQKKLMDIAGKIYRVLQCRDFARMDFRMSKDNRFYFIEINPLPGLAPGYSDYPMIAEFCGVEYNTVIKMILNSALKRYGMAPVM</sequence>
<dbReference type="PANTHER" id="PTHR23132">
    <property type="entry name" value="D-ALANINE--D-ALANINE LIGASE"/>
    <property type="match status" value="1"/>
</dbReference>
<evidence type="ECO:0000256" key="3">
    <source>
        <dbReference type="ARBA" id="ARBA00022490"/>
    </source>
</evidence>
<dbReference type="GO" id="GO:0005737">
    <property type="term" value="C:cytoplasm"/>
    <property type="evidence" value="ECO:0007669"/>
    <property type="project" value="UniProtKB-SubCell"/>
</dbReference>
<comment type="similarity">
    <text evidence="2">Belongs to the D-alanine--D-alanine ligase family.</text>
</comment>
<organism evidence="12 13">
    <name type="scientific">Caldicoprobacter faecalis</name>
    <dbReference type="NCBI Taxonomy" id="937334"/>
    <lineage>
        <taxon>Bacteria</taxon>
        <taxon>Bacillati</taxon>
        <taxon>Bacillota</taxon>
        <taxon>Clostridia</taxon>
        <taxon>Caldicoprobacterales</taxon>
        <taxon>Caldicoprobacteraceae</taxon>
        <taxon>Caldicoprobacter</taxon>
    </lineage>
</organism>
<dbReference type="PROSITE" id="PS50975">
    <property type="entry name" value="ATP_GRASP"/>
    <property type="match status" value="1"/>
</dbReference>
<dbReference type="Gene3D" id="3.40.50.20">
    <property type="match status" value="1"/>
</dbReference>
<evidence type="ECO:0000313" key="12">
    <source>
        <dbReference type="EMBL" id="SFQ21358.1"/>
    </source>
</evidence>
<dbReference type="GO" id="GO:0008716">
    <property type="term" value="F:D-alanine-D-alanine ligase activity"/>
    <property type="evidence" value="ECO:0007669"/>
    <property type="project" value="InterPro"/>
</dbReference>
<dbReference type="GO" id="GO:0009252">
    <property type="term" value="P:peptidoglycan biosynthetic process"/>
    <property type="evidence" value="ECO:0007669"/>
    <property type="project" value="UniProtKB-KW"/>
</dbReference>
<reference evidence="12 13" key="1">
    <citation type="submission" date="2016-10" db="EMBL/GenBank/DDBJ databases">
        <authorList>
            <person name="de Groot N.N."/>
        </authorList>
    </citation>
    <scope>NUCLEOTIDE SEQUENCE [LARGE SCALE GENOMIC DNA]</scope>
    <source>
        <strain evidence="12 13">DSM 20678</strain>
    </source>
</reference>
<dbReference type="AlphaFoldDB" id="A0A1I5WPC6"/>
<evidence type="ECO:0000313" key="13">
    <source>
        <dbReference type="Proteomes" id="UP000198577"/>
    </source>
</evidence>
<evidence type="ECO:0000256" key="6">
    <source>
        <dbReference type="ARBA" id="ARBA00022840"/>
    </source>
</evidence>